<evidence type="ECO:0000313" key="2">
    <source>
        <dbReference type="Proteomes" id="UP001238334"/>
    </source>
</evidence>
<name>A0A9Y2KYI3_9RHOB</name>
<reference evidence="1 2" key="1">
    <citation type="submission" date="2023-06" db="EMBL/GenBank/DDBJ databases">
        <title>Parasedimentitalea psychrophila sp. nov., a psychrophilic bacterium isolated from deep-sea sediment.</title>
        <authorList>
            <person name="Li A."/>
        </authorList>
    </citation>
    <scope>NUCLEOTIDE SEQUENCE [LARGE SCALE GENOMIC DNA]</scope>
    <source>
        <strain evidence="1 2">QS115</strain>
    </source>
</reference>
<organism evidence="1 2">
    <name type="scientific">Parasedimentitalea psychrophila</name>
    <dbReference type="NCBI Taxonomy" id="2997337"/>
    <lineage>
        <taxon>Bacteria</taxon>
        <taxon>Pseudomonadati</taxon>
        <taxon>Pseudomonadota</taxon>
        <taxon>Alphaproteobacteria</taxon>
        <taxon>Rhodobacterales</taxon>
        <taxon>Paracoccaceae</taxon>
        <taxon>Parasedimentitalea</taxon>
    </lineage>
</organism>
<dbReference type="AlphaFoldDB" id="A0A9Y2KYI3"/>
<dbReference type="RefSeq" id="WP_270920948.1">
    <property type="nucleotide sequence ID" value="NZ_CP127247.1"/>
</dbReference>
<protein>
    <submittedName>
        <fullName evidence="1">Uncharacterized protein</fullName>
    </submittedName>
</protein>
<proteinExistence type="predicted"/>
<dbReference type="Proteomes" id="UP001238334">
    <property type="component" value="Chromosome"/>
</dbReference>
<dbReference type="KEGG" id="ppso:QPJ95_20140"/>
<sequence length="151" mass="16535">MGHSKAIGCALFVALFLFTDGSFVNSVDGQESNACPVDGCLIEIMSVANDGDELAIGLKSNFNPDISKNHFHIWWGELFDVKQVSNNAETEHNVSQGNWHPMDAYPMYTTTGAASVAQRREAVSLCVSAADRNHDIIDPKEFVCLDVSDHF</sequence>
<keyword evidence="2" id="KW-1185">Reference proteome</keyword>
<gene>
    <name evidence="1" type="ORF">QPJ95_20140</name>
</gene>
<evidence type="ECO:0000313" key="1">
    <source>
        <dbReference type="EMBL" id="WIY24789.1"/>
    </source>
</evidence>
<dbReference type="EMBL" id="CP127247">
    <property type="protein sequence ID" value="WIY24789.1"/>
    <property type="molecule type" value="Genomic_DNA"/>
</dbReference>
<accession>A0A9Y2KYI3</accession>